<feature type="domain" description="Peptidase S11 D-alanyl-D-alanine carboxypeptidase A N-terminal" evidence="8">
    <location>
        <begin position="653"/>
        <end position="759"/>
    </location>
</feature>
<dbReference type="InterPro" id="IPR012338">
    <property type="entry name" value="Beta-lactam/transpept-like"/>
</dbReference>
<dbReference type="EMBL" id="CCKQ01002767">
    <property type="protein sequence ID" value="CDW73870.1"/>
    <property type="molecule type" value="Genomic_DNA"/>
</dbReference>
<proteinExistence type="inferred from homology"/>
<feature type="compositionally biased region" description="Low complexity" evidence="7">
    <location>
        <begin position="137"/>
        <end position="146"/>
    </location>
</feature>
<feature type="compositionally biased region" description="Low complexity" evidence="7">
    <location>
        <begin position="607"/>
        <end position="618"/>
    </location>
</feature>
<evidence type="ECO:0000256" key="7">
    <source>
        <dbReference type="SAM" id="MobiDB-lite"/>
    </source>
</evidence>
<gene>
    <name evidence="9" type="primary">Contig4412.g4717</name>
    <name evidence="9" type="ORF">STYLEM_2858</name>
</gene>
<evidence type="ECO:0000256" key="3">
    <source>
        <dbReference type="ARBA" id="ARBA00022801"/>
    </source>
</evidence>
<feature type="domain" description="Peptidase S11 D-alanyl-D-alanine carboxypeptidase A N-terminal" evidence="8">
    <location>
        <begin position="806"/>
        <end position="927"/>
    </location>
</feature>
<feature type="region of interest" description="Disordered" evidence="7">
    <location>
        <begin position="261"/>
        <end position="285"/>
    </location>
</feature>
<dbReference type="Gene3D" id="3.40.710.10">
    <property type="entry name" value="DD-peptidase/beta-lactamase superfamily"/>
    <property type="match status" value="1"/>
</dbReference>
<dbReference type="PANTHER" id="PTHR21581">
    <property type="entry name" value="D-ALANYL-D-ALANINE CARBOXYPEPTIDASE"/>
    <property type="match status" value="1"/>
</dbReference>
<dbReference type="PRINTS" id="PR00725">
    <property type="entry name" value="DADACBPTASE1"/>
</dbReference>
<keyword evidence="9" id="KW-0645">Protease</keyword>
<dbReference type="Pfam" id="PF00768">
    <property type="entry name" value="Peptidase_S11"/>
    <property type="match status" value="2"/>
</dbReference>
<dbReference type="GO" id="GO:0008360">
    <property type="term" value="P:regulation of cell shape"/>
    <property type="evidence" value="ECO:0007669"/>
    <property type="project" value="UniProtKB-KW"/>
</dbReference>
<dbReference type="InterPro" id="IPR001967">
    <property type="entry name" value="Peptidase_S11_N"/>
</dbReference>
<keyword evidence="4" id="KW-0133">Cell shape</keyword>
<dbReference type="SUPFAM" id="SSF56601">
    <property type="entry name" value="beta-lactamase/transpeptidase-like"/>
    <property type="match status" value="1"/>
</dbReference>
<comment type="similarity">
    <text evidence="1">Belongs to the peptidase S11 family.</text>
</comment>
<dbReference type="GO" id="GO:0071555">
    <property type="term" value="P:cell wall organization"/>
    <property type="evidence" value="ECO:0007669"/>
    <property type="project" value="UniProtKB-KW"/>
</dbReference>
<reference evidence="9 10" key="1">
    <citation type="submission" date="2014-06" db="EMBL/GenBank/DDBJ databases">
        <authorList>
            <person name="Swart Estienne"/>
        </authorList>
    </citation>
    <scope>NUCLEOTIDE SEQUENCE [LARGE SCALE GENOMIC DNA]</scope>
    <source>
        <strain evidence="9 10">130c</strain>
    </source>
</reference>
<keyword evidence="6" id="KW-0961">Cell wall biogenesis/degradation</keyword>
<sequence length="972" mass="110576">MQEISESITKIIYKPPSQQLNSEEKVQTIKFDDGFEDKTKTENTIQLSHALLKSSNPDAQNLQNYYDQDLKIIDQEQTNLFQVLKTQIPHQELKIIKKNQVKMPAQNVTKKIQHQQINVNKQYSFSPPLHSNSNAFSQTQKSQTSKLQVNPQEIYYKVSSGNTNKTPPQPDSQKSKKIDNPLNSAPNCEPSEIYKAMPNSEKKSIRSIISSIQNSKQSNMKLFKDQIQFIQNHQPNMSRSSSNSSQLMKSLSVSSFHAALQIHQHHQSQAQDKSQINGPSSRGQNDKTEILKLQLKPHAQSSTDNTKYMPSEIYQNVSGRLINSPKKMHSQINCSSTLPPVNRKQIVTTSESSMSPLSKTKKISSPAFEQIKLNQMNNSSETREKQINASSIHKSFISQLSKRNSVNPHDSHSFKSNSPGLPSPMKQNTLTRLPMTNQTRHRPDHSSPSKILSSSFQIMNTSRIQQSKDEVNLFGAAEKLEIELIDNINENSKESLNKDSSSISFDKLTNNINDVNVLSFDNDSYKPKEQNTQLLKSQILNAQKRIPEDFTETLRQVTNNNHAQEFHRYCFQTLLKKKNRKIRNIYQQNIPVYQRQPSMSEKTFDTQSQSSKQSNNASKSKDLGSLYRSMIQDIKIFDPFEVDTIIDQAQQDQFPIVSAKAWAISETKKGVIMHGKDQTFQREMASLTKIMTAYTICRLLNELNINNPRNVYLRVSKKAAFMTGTTAFLKVDQRINVYDCLHALLLPSGNDAAIVLATAFGKWLYFANEKQKKQINGNPVPQVSELNQNQGVPLVSFEYGHDEYIQAFVQEMNKQAKKLKLDKPNFSNPHGLSEKANHASPSDICIITANAMKYDLFKEIVGRKQYECIVISKFGDPVNYQWTNSNKLLNSYFQGVKTGITPTAGPCLCCDFSYMDFSAIACIMDAKNVDIRWKEMATLMLWALDKHIKRAYMNNLFAPVNYINSGKKMIQK</sequence>
<evidence type="ECO:0000313" key="9">
    <source>
        <dbReference type="EMBL" id="CDW73870.1"/>
    </source>
</evidence>
<dbReference type="InParanoid" id="A0A077ZVE0"/>
<dbReference type="Proteomes" id="UP000039865">
    <property type="component" value="Unassembled WGS sequence"/>
</dbReference>
<feature type="region of interest" description="Disordered" evidence="7">
    <location>
        <begin position="347"/>
        <end position="366"/>
    </location>
</feature>
<feature type="compositionally biased region" description="Polar residues" evidence="7">
    <location>
        <begin position="267"/>
        <end position="283"/>
    </location>
</feature>
<evidence type="ECO:0000259" key="8">
    <source>
        <dbReference type="Pfam" id="PF00768"/>
    </source>
</evidence>
<evidence type="ECO:0000256" key="5">
    <source>
        <dbReference type="ARBA" id="ARBA00022984"/>
    </source>
</evidence>
<evidence type="ECO:0000256" key="4">
    <source>
        <dbReference type="ARBA" id="ARBA00022960"/>
    </source>
</evidence>
<keyword evidence="3" id="KW-0378">Hydrolase</keyword>
<feature type="region of interest" description="Disordered" evidence="7">
    <location>
        <begin position="399"/>
        <end position="429"/>
    </location>
</feature>
<feature type="compositionally biased region" description="Polar residues" evidence="7">
    <location>
        <begin position="347"/>
        <end position="358"/>
    </location>
</feature>
<evidence type="ECO:0000256" key="2">
    <source>
        <dbReference type="ARBA" id="ARBA00022729"/>
    </source>
</evidence>
<dbReference type="GO" id="GO:0009002">
    <property type="term" value="F:serine-type D-Ala-D-Ala carboxypeptidase activity"/>
    <property type="evidence" value="ECO:0007669"/>
    <property type="project" value="InterPro"/>
</dbReference>
<dbReference type="OrthoDB" id="10254188at2759"/>
<dbReference type="AlphaFoldDB" id="A0A077ZVE0"/>
<keyword evidence="2" id="KW-0732">Signal</keyword>
<dbReference type="PANTHER" id="PTHR21581:SF6">
    <property type="entry name" value="TRAFFICKING PROTEIN PARTICLE COMPLEX SUBUNIT 12"/>
    <property type="match status" value="1"/>
</dbReference>
<dbReference type="InterPro" id="IPR018044">
    <property type="entry name" value="Peptidase_S11"/>
</dbReference>
<dbReference type="GO" id="GO:0006508">
    <property type="term" value="P:proteolysis"/>
    <property type="evidence" value="ECO:0007669"/>
    <property type="project" value="InterPro"/>
</dbReference>
<keyword evidence="5" id="KW-0573">Peptidoglycan synthesis</keyword>
<evidence type="ECO:0000256" key="6">
    <source>
        <dbReference type="ARBA" id="ARBA00023316"/>
    </source>
</evidence>
<keyword evidence="10" id="KW-1185">Reference proteome</keyword>
<protein>
    <submittedName>
        <fullName evidence="9">D-alanyl-d-alanine carboxypeptidase family protein</fullName>
    </submittedName>
</protein>
<keyword evidence="9" id="KW-0121">Carboxypeptidase</keyword>
<organism evidence="9 10">
    <name type="scientific">Stylonychia lemnae</name>
    <name type="common">Ciliate</name>
    <dbReference type="NCBI Taxonomy" id="5949"/>
    <lineage>
        <taxon>Eukaryota</taxon>
        <taxon>Sar</taxon>
        <taxon>Alveolata</taxon>
        <taxon>Ciliophora</taxon>
        <taxon>Intramacronucleata</taxon>
        <taxon>Spirotrichea</taxon>
        <taxon>Stichotrichia</taxon>
        <taxon>Sporadotrichida</taxon>
        <taxon>Oxytrichidae</taxon>
        <taxon>Stylonychinae</taxon>
        <taxon>Stylonychia</taxon>
    </lineage>
</organism>
<feature type="compositionally biased region" description="Polar residues" evidence="7">
    <location>
        <begin position="123"/>
        <end position="136"/>
    </location>
</feature>
<feature type="region of interest" description="Disordered" evidence="7">
    <location>
        <begin position="123"/>
        <end position="192"/>
    </location>
</feature>
<evidence type="ECO:0000313" key="10">
    <source>
        <dbReference type="Proteomes" id="UP000039865"/>
    </source>
</evidence>
<accession>A0A077ZVE0</accession>
<evidence type="ECO:0000256" key="1">
    <source>
        <dbReference type="ARBA" id="ARBA00007164"/>
    </source>
</evidence>
<name>A0A077ZVE0_STYLE</name>
<feature type="region of interest" description="Disordered" evidence="7">
    <location>
        <begin position="596"/>
        <end position="621"/>
    </location>
</feature>